<name>A0A3E0I886_9FLAO</name>
<dbReference type="Proteomes" id="UP000256884">
    <property type="component" value="Unassembled WGS sequence"/>
</dbReference>
<dbReference type="PANTHER" id="PTHR43280:SF32">
    <property type="entry name" value="TRANSCRIPTIONAL REGULATORY PROTEIN"/>
    <property type="match status" value="1"/>
</dbReference>
<dbReference type="PROSITE" id="PS01124">
    <property type="entry name" value="HTH_ARAC_FAMILY_2"/>
    <property type="match status" value="1"/>
</dbReference>
<evidence type="ECO:0000313" key="5">
    <source>
        <dbReference type="EMBL" id="REH54821.1"/>
    </source>
</evidence>
<dbReference type="PRINTS" id="PR00032">
    <property type="entry name" value="HTHARAC"/>
</dbReference>
<sequence>MINIQKIENISNHEPQRIKKYLFVWCSKGTIIILVDQKLLKLTENQVLTITSGQYHCFKDVKNAKGYVLDFTLNYICKTKKDIELIFQNSLFCHFDYNEIITINHPKDIERELHNIEDELINKPFQYLESIHSRIELLLFETNRSKISNGGEVWKPDALFLRFLEFVRNNFEYNYSLKIIAEHLKNSELKLNELAKKHVGKTAQNVIYGLVISEAQRILHYENKSIKEIAFKLGFKDPYYFSKFFKNHVGISPSEFQNRLRH</sequence>
<comment type="caution">
    <text evidence="5">The sequence shown here is derived from an EMBL/GenBank/DDBJ whole genome shotgun (WGS) entry which is preliminary data.</text>
</comment>
<dbReference type="InterPro" id="IPR009057">
    <property type="entry name" value="Homeodomain-like_sf"/>
</dbReference>
<evidence type="ECO:0000256" key="1">
    <source>
        <dbReference type="ARBA" id="ARBA00023015"/>
    </source>
</evidence>
<evidence type="ECO:0000313" key="6">
    <source>
        <dbReference type="Proteomes" id="UP000256884"/>
    </source>
</evidence>
<dbReference type="GO" id="GO:0043565">
    <property type="term" value="F:sequence-specific DNA binding"/>
    <property type="evidence" value="ECO:0007669"/>
    <property type="project" value="InterPro"/>
</dbReference>
<dbReference type="Pfam" id="PF12833">
    <property type="entry name" value="HTH_18"/>
    <property type="match status" value="1"/>
</dbReference>
<keyword evidence="2 5" id="KW-0238">DNA-binding</keyword>
<keyword evidence="6" id="KW-1185">Reference proteome</keyword>
<keyword evidence="3" id="KW-0804">Transcription</keyword>
<gene>
    <name evidence="5" type="ORF">C7448_102347</name>
</gene>
<keyword evidence="1" id="KW-0805">Transcription regulation</keyword>
<dbReference type="SMART" id="SM00342">
    <property type="entry name" value="HTH_ARAC"/>
    <property type="match status" value="1"/>
</dbReference>
<dbReference type="EMBL" id="QUNS01000002">
    <property type="protein sequence ID" value="REH54821.1"/>
    <property type="molecule type" value="Genomic_DNA"/>
</dbReference>
<dbReference type="GO" id="GO:0003700">
    <property type="term" value="F:DNA-binding transcription factor activity"/>
    <property type="evidence" value="ECO:0007669"/>
    <property type="project" value="InterPro"/>
</dbReference>
<dbReference type="AlphaFoldDB" id="A0A3E0I886"/>
<feature type="domain" description="HTH araC/xylS-type" evidence="4">
    <location>
        <begin position="161"/>
        <end position="259"/>
    </location>
</feature>
<proteinExistence type="predicted"/>
<evidence type="ECO:0000256" key="3">
    <source>
        <dbReference type="ARBA" id="ARBA00023163"/>
    </source>
</evidence>
<evidence type="ECO:0000256" key="2">
    <source>
        <dbReference type="ARBA" id="ARBA00023125"/>
    </source>
</evidence>
<dbReference type="InterPro" id="IPR020449">
    <property type="entry name" value="Tscrpt_reg_AraC-type_HTH"/>
</dbReference>
<accession>A0A3E0I886</accession>
<dbReference type="OrthoDB" id="1096411at2"/>
<reference evidence="5 6" key="1">
    <citation type="submission" date="2018-08" db="EMBL/GenBank/DDBJ databases">
        <title>Genomic Encyclopedia of Type Strains, Phase IV (KMG-IV): sequencing the most valuable type-strain genomes for metagenomic binning, comparative biology and taxonomic classification.</title>
        <authorList>
            <person name="Goeker M."/>
        </authorList>
    </citation>
    <scope>NUCLEOTIDE SEQUENCE [LARGE SCALE GENOMIC DNA]</scope>
    <source>
        <strain evidence="5 6">DSM 18841</strain>
    </source>
</reference>
<dbReference type="Gene3D" id="1.10.10.60">
    <property type="entry name" value="Homeodomain-like"/>
    <property type="match status" value="1"/>
</dbReference>
<dbReference type="SUPFAM" id="SSF46689">
    <property type="entry name" value="Homeodomain-like"/>
    <property type="match status" value="1"/>
</dbReference>
<protein>
    <submittedName>
        <fullName evidence="5">AraC-like DNA-binding protein</fullName>
    </submittedName>
</protein>
<evidence type="ECO:0000259" key="4">
    <source>
        <dbReference type="PROSITE" id="PS01124"/>
    </source>
</evidence>
<dbReference type="RefSeq" id="WP_115900463.1">
    <property type="nucleotide sequence ID" value="NZ_QUNS01000002.1"/>
</dbReference>
<dbReference type="InterPro" id="IPR018060">
    <property type="entry name" value="HTH_AraC"/>
</dbReference>
<organism evidence="5 6">
    <name type="scientific">Tenacibaculum gallaicum</name>
    <dbReference type="NCBI Taxonomy" id="561505"/>
    <lineage>
        <taxon>Bacteria</taxon>
        <taxon>Pseudomonadati</taxon>
        <taxon>Bacteroidota</taxon>
        <taxon>Flavobacteriia</taxon>
        <taxon>Flavobacteriales</taxon>
        <taxon>Flavobacteriaceae</taxon>
        <taxon>Tenacibaculum</taxon>
    </lineage>
</organism>
<dbReference type="PANTHER" id="PTHR43280">
    <property type="entry name" value="ARAC-FAMILY TRANSCRIPTIONAL REGULATOR"/>
    <property type="match status" value="1"/>
</dbReference>